<dbReference type="InterPro" id="IPR056905">
    <property type="entry name" value="YfjL_C"/>
</dbReference>
<evidence type="ECO:0000259" key="2">
    <source>
        <dbReference type="Pfam" id="PF24911"/>
    </source>
</evidence>
<keyword evidence="1" id="KW-0812">Transmembrane</keyword>
<feature type="transmembrane region" description="Helical" evidence="1">
    <location>
        <begin position="6"/>
        <end position="26"/>
    </location>
</feature>
<dbReference type="InterPro" id="IPR057359">
    <property type="entry name" value="YfjL_N"/>
</dbReference>
<evidence type="ECO:0000256" key="1">
    <source>
        <dbReference type="SAM" id="Phobius"/>
    </source>
</evidence>
<gene>
    <name evidence="4" type="ORF">ACFO3D_17800</name>
</gene>
<accession>A0ABV9DNT6</accession>
<dbReference type="Pfam" id="PF24911">
    <property type="entry name" value="YfjL_C"/>
    <property type="match status" value="1"/>
</dbReference>
<keyword evidence="1" id="KW-1133">Transmembrane helix</keyword>
<protein>
    <submittedName>
        <fullName evidence="4">Uncharacterized protein</fullName>
    </submittedName>
</protein>
<comment type="caution">
    <text evidence="4">The sequence shown here is derived from an EMBL/GenBank/DDBJ whole genome shotgun (WGS) entry which is preliminary data.</text>
</comment>
<feature type="domain" description="YfjL-like C-terminal" evidence="2">
    <location>
        <begin position="119"/>
        <end position="237"/>
    </location>
</feature>
<proteinExistence type="predicted"/>
<evidence type="ECO:0000313" key="4">
    <source>
        <dbReference type="EMBL" id="MFC4560019.1"/>
    </source>
</evidence>
<keyword evidence="5" id="KW-1185">Reference proteome</keyword>
<keyword evidence="1" id="KW-0472">Membrane</keyword>
<sequence>MNKKKIFFSVLLVLLIGFVLFVYNAFNGNPISKFISKQVLEDYLEETYPDQEFRIKEGFYNFKFSEYNYTVIEIGNTNKDGNVKEYQFRINGFFTPEVRWDGLYYANLDEQLANQLSQQAENEILPLLEEQIENIHHFEIRMEVLKGTFEEDVKWSKHIALEKPMELFVQLDSTDQTKEDFYSTAKNVKQLLDQHDYDYESILFNASGFDMEGVKAQTHGYLKFSLKVEKDETVDMGNIEEHNQDAW</sequence>
<dbReference type="RefSeq" id="WP_390299350.1">
    <property type="nucleotide sequence ID" value="NZ_JBHSFU010000015.1"/>
</dbReference>
<feature type="domain" description="YfjL-like N-terminal" evidence="3">
    <location>
        <begin position="3"/>
        <end position="102"/>
    </location>
</feature>
<dbReference type="Pfam" id="PF25425">
    <property type="entry name" value="YfjL_N"/>
    <property type="match status" value="1"/>
</dbReference>
<dbReference type="EMBL" id="JBHSFU010000015">
    <property type="protein sequence ID" value="MFC4560019.1"/>
    <property type="molecule type" value="Genomic_DNA"/>
</dbReference>
<name>A0ABV9DNT6_9BACI</name>
<dbReference type="Proteomes" id="UP001595989">
    <property type="component" value="Unassembled WGS sequence"/>
</dbReference>
<organism evidence="4 5">
    <name type="scientific">Virgibacillus kekensis</name>
    <dbReference type="NCBI Taxonomy" id="202261"/>
    <lineage>
        <taxon>Bacteria</taxon>
        <taxon>Bacillati</taxon>
        <taxon>Bacillota</taxon>
        <taxon>Bacilli</taxon>
        <taxon>Bacillales</taxon>
        <taxon>Bacillaceae</taxon>
        <taxon>Virgibacillus</taxon>
    </lineage>
</organism>
<evidence type="ECO:0000313" key="5">
    <source>
        <dbReference type="Proteomes" id="UP001595989"/>
    </source>
</evidence>
<reference evidence="5" key="1">
    <citation type="journal article" date="2019" name="Int. J. Syst. Evol. Microbiol.">
        <title>The Global Catalogue of Microorganisms (GCM) 10K type strain sequencing project: providing services to taxonomists for standard genome sequencing and annotation.</title>
        <authorList>
            <consortium name="The Broad Institute Genomics Platform"/>
            <consortium name="The Broad Institute Genome Sequencing Center for Infectious Disease"/>
            <person name="Wu L."/>
            <person name="Ma J."/>
        </authorList>
    </citation>
    <scope>NUCLEOTIDE SEQUENCE [LARGE SCALE GENOMIC DNA]</scope>
    <source>
        <strain evidence="5">CGMCC 4.7426</strain>
    </source>
</reference>
<evidence type="ECO:0000259" key="3">
    <source>
        <dbReference type="Pfam" id="PF25425"/>
    </source>
</evidence>